<sequence>MSPRSLVAAAAVVAAALVSLSAAATAECVPGEFKDGWLLEQETKGGHTVDRHVAKSDAWLIDRLSREPKISAASSFPDRVTARQVIGLALSPDKTDLDDWATKAKGGDVAEIRMAFEQPIGRLVQRGTAAAVPAHGLRLFVMADGTGRCHLLTAYPTTHQ</sequence>
<gene>
    <name evidence="3" type="ORF">SAMN05660686_00088</name>
</gene>
<dbReference type="EMBL" id="FNBW01000001">
    <property type="protein sequence ID" value="SDF06175.1"/>
    <property type="molecule type" value="Genomic_DNA"/>
</dbReference>
<keyword evidence="4" id="KW-1185">Reference proteome</keyword>
<dbReference type="AlphaFoldDB" id="A0A8G2BFT1"/>
<dbReference type="RefSeq" id="WP_093147369.1">
    <property type="nucleotide sequence ID" value="NZ_FNBW01000001.1"/>
</dbReference>
<evidence type="ECO:0000256" key="1">
    <source>
        <dbReference type="SAM" id="SignalP"/>
    </source>
</evidence>
<dbReference type="InterPro" id="IPR041436">
    <property type="entry name" value="RNAse_A_bac"/>
</dbReference>
<dbReference type="Pfam" id="PF18431">
    <property type="entry name" value="RNAse_A_bac"/>
    <property type="match status" value="1"/>
</dbReference>
<accession>A0A8G2BFT1</accession>
<dbReference type="Proteomes" id="UP000198615">
    <property type="component" value="Unassembled WGS sequence"/>
</dbReference>
<organism evidence="3 4">
    <name type="scientific">Thalassobaculum litoreum DSM 18839</name>
    <dbReference type="NCBI Taxonomy" id="1123362"/>
    <lineage>
        <taxon>Bacteria</taxon>
        <taxon>Pseudomonadati</taxon>
        <taxon>Pseudomonadota</taxon>
        <taxon>Alphaproteobacteria</taxon>
        <taxon>Rhodospirillales</taxon>
        <taxon>Thalassobaculaceae</taxon>
        <taxon>Thalassobaculum</taxon>
    </lineage>
</organism>
<dbReference type="CDD" id="cd20684">
    <property type="entry name" value="CdiA-CT_Yk_RNaseA-like"/>
    <property type="match status" value="1"/>
</dbReference>
<protein>
    <recommendedName>
        <fullName evidence="2">Bacterial CdiA-CT RNAse A domain-containing protein</fullName>
    </recommendedName>
</protein>
<evidence type="ECO:0000313" key="4">
    <source>
        <dbReference type="Proteomes" id="UP000198615"/>
    </source>
</evidence>
<dbReference type="OrthoDB" id="8410182at2"/>
<feature type="signal peptide" evidence="1">
    <location>
        <begin position="1"/>
        <end position="26"/>
    </location>
</feature>
<name>A0A8G2BFT1_9PROT</name>
<feature type="chain" id="PRO_5034068111" description="Bacterial CdiA-CT RNAse A domain-containing protein" evidence="1">
    <location>
        <begin position="27"/>
        <end position="160"/>
    </location>
</feature>
<feature type="domain" description="Bacterial CdiA-CT RNAse A" evidence="2">
    <location>
        <begin position="46"/>
        <end position="156"/>
    </location>
</feature>
<proteinExistence type="predicted"/>
<evidence type="ECO:0000259" key="2">
    <source>
        <dbReference type="Pfam" id="PF18431"/>
    </source>
</evidence>
<reference evidence="3 4" key="1">
    <citation type="submission" date="2016-10" db="EMBL/GenBank/DDBJ databases">
        <authorList>
            <person name="Varghese N."/>
            <person name="Submissions S."/>
        </authorList>
    </citation>
    <scope>NUCLEOTIDE SEQUENCE [LARGE SCALE GENOMIC DNA]</scope>
    <source>
        <strain evidence="3 4">DSM 18839</strain>
    </source>
</reference>
<comment type="caution">
    <text evidence="3">The sequence shown here is derived from an EMBL/GenBank/DDBJ whole genome shotgun (WGS) entry which is preliminary data.</text>
</comment>
<keyword evidence="1" id="KW-0732">Signal</keyword>
<evidence type="ECO:0000313" key="3">
    <source>
        <dbReference type="EMBL" id="SDF06175.1"/>
    </source>
</evidence>